<sequence length="126" mass="12745">MIGWIGRPLGGKITGKTATELLTLGPNSPLATAASLIPAGVILLGVTTQVTEAITGAASYNVGDGAMPDIYGGAIATVLGTTSKLADHTSDPLRWMPASEDVEIGAVGGNFTGGKLLITVHYLELL</sequence>
<name>A0A0F9PQ81_9ZZZZ</name>
<dbReference type="AlphaFoldDB" id="A0A0F9PQ81"/>
<evidence type="ECO:0000313" key="1">
    <source>
        <dbReference type="EMBL" id="KKN32354.1"/>
    </source>
</evidence>
<protein>
    <submittedName>
        <fullName evidence="1">Uncharacterized protein</fullName>
    </submittedName>
</protein>
<reference evidence="1" key="1">
    <citation type="journal article" date="2015" name="Nature">
        <title>Complex archaea that bridge the gap between prokaryotes and eukaryotes.</title>
        <authorList>
            <person name="Spang A."/>
            <person name="Saw J.H."/>
            <person name="Jorgensen S.L."/>
            <person name="Zaremba-Niedzwiedzka K."/>
            <person name="Martijn J."/>
            <person name="Lind A.E."/>
            <person name="van Eijk R."/>
            <person name="Schleper C."/>
            <person name="Guy L."/>
            <person name="Ettema T.J."/>
        </authorList>
    </citation>
    <scope>NUCLEOTIDE SEQUENCE</scope>
</reference>
<organism evidence="1">
    <name type="scientific">marine sediment metagenome</name>
    <dbReference type="NCBI Taxonomy" id="412755"/>
    <lineage>
        <taxon>unclassified sequences</taxon>
        <taxon>metagenomes</taxon>
        <taxon>ecological metagenomes</taxon>
    </lineage>
</organism>
<proteinExistence type="predicted"/>
<comment type="caution">
    <text evidence="1">The sequence shown here is derived from an EMBL/GenBank/DDBJ whole genome shotgun (WGS) entry which is preliminary data.</text>
</comment>
<dbReference type="EMBL" id="LAZR01002258">
    <property type="protein sequence ID" value="KKN32354.1"/>
    <property type="molecule type" value="Genomic_DNA"/>
</dbReference>
<gene>
    <name evidence="1" type="ORF">LCGC14_0814600</name>
</gene>
<accession>A0A0F9PQ81</accession>